<feature type="domain" description="Peptidase S1" evidence="6">
    <location>
        <begin position="490"/>
        <end position="740"/>
    </location>
</feature>
<evidence type="ECO:0000256" key="2">
    <source>
        <dbReference type="ARBA" id="ARBA00022525"/>
    </source>
</evidence>
<dbReference type="Proteomes" id="UP001291623">
    <property type="component" value="Unassembled WGS sequence"/>
</dbReference>
<evidence type="ECO:0000256" key="4">
    <source>
        <dbReference type="SAM" id="Coils"/>
    </source>
</evidence>
<dbReference type="InterPro" id="IPR009003">
    <property type="entry name" value="Peptidase_S1_PA"/>
</dbReference>
<reference evidence="7" key="1">
    <citation type="submission" date="2023-12" db="EMBL/GenBank/DDBJ databases">
        <title>Genome assembly of Anisodus tanguticus.</title>
        <authorList>
            <person name="Wang Y.-J."/>
        </authorList>
    </citation>
    <scope>NUCLEOTIDE SEQUENCE</scope>
    <source>
        <strain evidence="7">KB-2021</strain>
        <tissue evidence="7">Leaf</tissue>
    </source>
</reference>
<feature type="region of interest" description="Disordered" evidence="5">
    <location>
        <begin position="267"/>
        <end position="297"/>
    </location>
</feature>
<dbReference type="PANTHER" id="PTHR24258:SF129">
    <property type="entry name" value="LP15124P-RELATED"/>
    <property type="match status" value="1"/>
</dbReference>
<dbReference type="GO" id="GO:0006508">
    <property type="term" value="P:proteolysis"/>
    <property type="evidence" value="ECO:0007669"/>
    <property type="project" value="InterPro"/>
</dbReference>
<dbReference type="PANTHER" id="PTHR24258">
    <property type="entry name" value="SERINE PROTEASE-RELATED"/>
    <property type="match status" value="1"/>
</dbReference>
<protein>
    <recommendedName>
        <fullName evidence="6">Peptidase S1 domain-containing protein</fullName>
    </recommendedName>
</protein>
<sequence length="1783" mass="200726">MGRSSSFINADELFNDSKDDKEIEKEGRIMNADDEGILNKPKMNIQGFIPIVGLTAASSSLLNQKKKQRTNSEIKNSFNQNSFLQQFMQNGQNSNPSLTSMLEQNGFNPSLLLNNNQQNKYLNNYQPRPERRRISSTLQNLASSLSSSMNKLTKRKQSVDYSSFAQECICVPYYMCRAGFIEQNARNQPGVGQTFAMSQYNQFKEQSFFEKNLQDVQSELSKHYTPQQISSLLSNLGQQERSQMQNVPEQNQPQFQESQRNYATINSVHSNSNSNSNTNSNSEPESELELPINERSVDGKDNQLSFLSNDTEALSRMLGIANALANKNDGQSCGMLRTCCPLLSPKDIALAQQTINIQENNNQMNAYHHQVQIPNQKPINYMNVQPVYPPLPVPVLPQMPYQNQMLASTNQYANSYTHSHNNQFNFDKHIIPPQLPTKKSLERYNYGISSYPTNLNNYMQRPNFPVAMRNQPMVTEKCGMRPTTLNQARVQNLHYPASSTEFGEFPWQAAILKRLGPQDSLFVCGGTLISDTWIATAAHCIKKNTALDLKVRLGEWDVHRDDEFYPYVEKNVAQVLKHPQFYAGTLENDIALLRLESPIKLSENPHISPACLPGYGENFAGRKCWVAGWGKDAFGHQGEYQSVLKKVDLPVIGHSQCNNILKRTKLGPSYDLHAGFMCAGGERGKDACEGDGGSALICDVSGIWKVAGLVSWGIGCGKQGLPGVYVNVGHYSDWIQETLNENVKIDEENSEDFSNSFKYASSGRVLNDINSSGSLSIQNNDNNQIYEPASIINERSNSQIINGTETDELVISSITQAPVNLNTTYKKMNTNFAHPKHLLNSSHFQLGTVNYHTNINAANIFLDSVVGKALKGPICTEEYSGGVNSDHNELPEFMKLKDAVEKEIIKNQTLGYFIGRIHQFLIKIGLDIKKLRFRQHMSNEMAHYASDCWLDEKLDQEKSDETNFIISTETDTVDFITTSPLSQCKYNESSLQTPIHSVNNDGSIRIKTNAINRALPDIPITSINCSSTTELPFNPSINSSASAINRSLTPPSNSFNANNLSIISNETNKPMNCILTASSFNSSTQSHDSSENDQSNSSEHKHHSYARIMNNTVVDSSTENDTDDYYDSDILSKRNLDFQKVTINVPATCNQNLVIEPTSSIYAVSRITNLELPYHVSDLSTSSNNKNLSSIYSNHSNAQSFETDIEDEPSKEVPYNKISVREPLAKVLADNAALVEHHYTEVYDENNSYYEEIAGSTNSSVTYTKIGEIVANICLQNSSNSFHDAKKSDKSKELTCSIHIPPPTTPPPPPPVENLLTIKHSSRSTSPNQAYISNKPISNCEALYTKINKSNKVNKKFTLPQQNLNDLYAKVQKNLKINFNNSVTSSSKLSKNQDFNSLKINLNYDNKKIHSSTPEMTDKNLFVINTQKKPPPIPPLDNIPKNPKSNLFTNKSNSNLTFTEANCSTNQNNLSPYFQHKRSFSSGNDERYDQCDSDEFLEDSNYETLANKVVEDNYEKIKNNKETFEKDLNENSSDKEIIDTGYEIINYTSTNKDLNKDSDSDSPCYETIVKQNNDNEFVSEPDYEEKKMSLLIMTVITLKIMKKFVKKKVLIDTSQIIENEKHLMSTNKKVCWAKRDVSYAIASELCEKSVNLNSLKQKFSYLKKAPSNFQTKPQQSQVTHLHVEQTQLPTHHKSDPAITMITATTIRIMVTEKISKAGPVEEDELYENLSIKQNENKPVEAFLIHAGLEPDKFKQLFPEWTNDESIRSLQLKVLKELINMLKK</sequence>
<keyword evidence="8" id="KW-1185">Reference proteome</keyword>
<dbReference type="PRINTS" id="PR00722">
    <property type="entry name" value="CHYMOTRYPSIN"/>
</dbReference>
<feature type="compositionally biased region" description="Low complexity" evidence="5">
    <location>
        <begin position="267"/>
        <end position="294"/>
    </location>
</feature>
<dbReference type="CDD" id="cd00190">
    <property type="entry name" value="Tryp_SPc"/>
    <property type="match status" value="1"/>
</dbReference>
<dbReference type="PROSITE" id="PS50240">
    <property type="entry name" value="TRYPSIN_DOM"/>
    <property type="match status" value="1"/>
</dbReference>
<evidence type="ECO:0000313" key="7">
    <source>
        <dbReference type="EMBL" id="KAK4337406.1"/>
    </source>
</evidence>
<dbReference type="InterPro" id="IPR001254">
    <property type="entry name" value="Trypsin_dom"/>
</dbReference>
<comment type="caution">
    <text evidence="7">The sequence shown here is derived from an EMBL/GenBank/DDBJ whole genome shotgun (WGS) entry which is preliminary data.</text>
</comment>
<evidence type="ECO:0000313" key="8">
    <source>
        <dbReference type="Proteomes" id="UP001291623"/>
    </source>
</evidence>
<organism evidence="7 8">
    <name type="scientific">Anisodus tanguticus</name>
    <dbReference type="NCBI Taxonomy" id="243964"/>
    <lineage>
        <taxon>Eukaryota</taxon>
        <taxon>Viridiplantae</taxon>
        <taxon>Streptophyta</taxon>
        <taxon>Embryophyta</taxon>
        <taxon>Tracheophyta</taxon>
        <taxon>Spermatophyta</taxon>
        <taxon>Magnoliopsida</taxon>
        <taxon>eudicotyledons</taxon>
        <taxon>Gunneridae</taxon>
        <taxon>Pentapetalae</taxon>
        <taxon>asterids</taxon>
        <taxon>lamiids</taxon>
        <taxon>Solanales</taxon>
        <taxon>Solanaceae</taxon>
        <taxon>Solanoideae</taxon>
        <taxon>Hyoscyameae</taxon>
        <taxon>Anisodus</taxon>
    </lineage>
</organism>
<dbReference type="EMBL" id="JAVYJV010000030">
    <property type="protein sequence ID" value="KAK4337406.1"/>
    <property type="molecule type" value="Genomic_DNA"/>
</dbReference>
<proteinExistence type="predicted"/>
<keyword evidence="2" id="KW-0964">Secreted</keyword>
<evidence type="ECO:0000259" key="6">
    <source>
        <dbReference type="PROSITE" id="PS50240"/>
    </source>
</evidence>
<dbReference type="SUPFAM" id="SSF50494">
    <property type="entry name" value="Trypsin-like serine proteases"/>
    <property type="match status" value="1"/>
</dbReference>
<dbReference type="SMART" id="SM00020">
    <property type="entry name" value="Tryp_SPc"/>
    <property type="match status" value="1"/>
</dbReference>
<dbReference type="Gene3D" id="2.40.10.10">
    <property type="entry name" value="Trypsin-like serine proteases"/>
    <property type="match status" value="2"/>
</dbReference>
<keyword evidence="4" id="KW-0175">Coiled coil</keyword>
<dbReference type="GO" id="GO:0004252">
    <property type="term" value="F:serine-type endopeptidase activity"/>
    <property type="evidence" value="ECO:0007669"/>
    <property type="project" value="InterPro"/>
</dbReference>
<dbReference type="FunFam" id="2.40.10.10:FF:000038">
    <property type="entry name" value="Serine protease"/>
    <property type="match status" value="1"/>
</dbReference>
<dbReference type="Pfam" id="PF00089">
    <property type="entry name" value="Trypsin"/>
    <property type="match status" value="1"/>
</dbReference>
<name>A0AAE1URN8_9SOLA</name>
<gene>
    <name evidence="7" type="ORF">RND71_043353</name>
</gene>
<feature type="region of interest" description="Disordered" evidence="5">
    <location>
        <begin position="1080"/>
        <end position="1120"/>
    </location>
</feature>
<feature type="coiled-coil region" evidence="4">
    <location>
        <begin position="1507"/>
        <end position="1534"/>
    </location>
</feature>
<comment type="subcellular location">
    <subcellularLocation>
        <location evidence="1">Secreted</location>
    </subcellularLocation>
</comment>
<evidence type="ECO:0000256" key="3">
    <source>
        <dbReference type="ARBA" id="ARBA00023157"/>
    </source>
</evidence>
<dbReference type="SUPFAM" id="SSF55681">
    <property type="entry name" value="Class II aaRS and biotin synthetases"/>
    <property type="match status" value="1"/>
</dbReference>
<dbReference type="InterPro" id="IPR045864">
    <property type="entry name" value="aa-tRNA-synth_II/BPL/LPL"/>
</dbReference>
<dbReference type="GO" id="GO:0005576">
    <property type="term" value="C:extracellular region"/>
    <property type="evidence" value="ECO:0007669"/>
    <property type="project" value="UniProtKB-SubCell"/>
</dbReference>
<evidence type="ECO:0000256" key="1">
    <source>
        <dbReference type="ARBA" id="ARBA00004613"/>
    </source>
</evidence>
<dbReference type="Gene3D" id="3.30.930.10">
    <property type="entry name" value="Bira Bifunctional Protein, Domain 2"/>
    <property type="match status" value="1"/>
</dbReference>
<evidence type="ECO:0000256" key="5">
    <source>
        <dbReference type="SAM" id="MobiDB-lite"/>
    </source>
</evidence>
<keyword evidence="3" id="KW-1015">Disulfide bond</keyword>
<dbReference type="InterPro" id="IPR043504">
    <property type="entry name" value="Peptidase_S1_PA_chymotrypsin"/>
</dbReference>
<accession>A0AAE1URN8</accession>
<dbReference type="InterPro" id="IPR001314">
    <property type="entry name" value="Peptidase_S1A"/>
</dbReference>